<dbReference type="InterPro" id="IPR036291">
    <property type="entry name" value="NAD(P)-bd_dom_sf"/>
</dbReference>
<dbReference type="PANTHER" id="PTHR43750">
    <property type="entry name" value="UDP-GLUCOSE 6-DEHYDROGENASE TUAD"/>
    <property type="match status" value="1"/>
</dbReference>
<dbReference type="GeneID" id="66285052"/>
<organism evidence="12 13">
    <name type="scientific">Candidatus Methylopumilus universalis</name>
    <dbReference type="NCBI Taxonomy" id="2588536"/>
    <lineage>
        <taxon>Bacteria</taxon>
        <taxon>Pseudomonadati</taxon>
        <taxon>Pseudomonadota</taxon>
        <taxon>Betaproteobacteria</taxon>
        <taxon>Nitrosomonadales</taxon>
        <taxon>Methylophilaceae</taxon>
        <taxon>Candidatus Methylopumilus</taxon>
    </lineage>
</organism>
<dbReference type="InterPro" id="IPR014027">
    <property type="entry name" value="UDP-Glc/GDP-Man_DH_C"/>
</dbReference>
<evidence type="ECO:0000259" key="11">
    <source>
        <dbReference type="SMART" id="SM00984"/>
    </source>
</evidence>
<dbReference type="EMBL" id="CP040953">
    <property type="protein sequence ID" value="QDC41233.1"/>
    <property type="molecule type" value="Genomic_DNA"/>
</dbReference>
<dbReference type="Pfam" id="PF00984">
    <property type="entry name" value="UDPG_MGDP_dh"/>
    <property type="match status" value="1"/>
</dbReference>
<dbReference type="Proteomes" id="UP000314901">
    <property type="component" value="Chromosome"/>
</dbReference>
<evidence type="ECO:0000256" key="5">
    <source>
        <dbReference type="ARBA" id="ARBA00023027"/>
    </source>
</evidence>
<dbReference type="Pfam" id="PF03721">
    <property type="entry name" value="UDPG_MGDP_dh_N"/>
    <property type="match status" value="1"/>
</dbReference>
<feature type="binding site" evidence="10">
    <location>
        <position position="181"/>
    </location>
    <ligand>
        <name>NAD(+)</name>
        <dbReference type="ChEBI" id="CHEBI:57540"/>
    </ligand>
</feature>
<dbReference type="Gene3D" id="1.20.5.170">
    <property type="match status" value="1"/>
</dbReference>
<feature type="binding site" evidence="9">
    <location>
        <begin position="178"/>
        <end position="181"/>
    </location>
    <ligand>
        <name>substrate</name>
    </ligand>
</feature>
<feature type="binding site" evidence="10">
    <location>
        <position position="145"/>
    </location>
    <ligand>
        <name>NAD(+)</name>
        <dbReference type="ChEBI" id="CHEBI:57540"/>
    </ligand>
</feature>
<feature type="binding site" evidence="9">
    <location>
        <position position="344"/>
    </location>
    <ligand>
        <name>substrate</name>
    </ligand>
</feature>
<evidence type="ECO:0000256" key="4">
    <source>
        <dbReference type="ARBA" id="ARBA00023002"/>
    </source>
</evidence>
<dbReference type="InterPro" id="IPR036220">
    <property type="entry name" value="UDP-Glc/GDP-Man_DH_C_sf"/>
</dbReference>
<feature type="binding site" evidence="10">
    <location>
        <position position="55"/>
    </location>
    <ligand>
        <name>NAD(+)</name>
        <dbReference type="ChEBI" id="CHEBI:57540"/>
    </ligand>
</feature>
<dbReference type="NCBIfam" id="TIGR03026">
    <property type="entry name" value="NDP-sugDHase"/>
    <property type="match status" value="1"/>
</dbReference>
<keyword evidence="4 7" id="KW-0560">Oxidoreductase</keyword>
<evidence type="ECO:0000256" key="2">
    <source>
        <dbReference type="ARBA" id="ARBA00006601"/>
    </source>
</evidence>
<evidence type="ECO:0000256" key="9">
    <source>
        <dbReference type="PIRSR" id="PIRSR500134-2"/>
    </source>
</evidence>
<name>A0AAX1EZH4_9PROT</name>
<dbReference type="RefSeq" id="WP_139867875.1">
    <property type="nucleotide sequence ID" value="NZ_CP040949.1"/>
</dbReference>
<proteinExistence type="inferred from homology"/>
<evidence type="ECO:0000256" key="6">
    <source>
        <dbReference type="ARBA" id="ARBA00047473"/>
    </source>
</evidence>
<dbReference type="InterPro" id="IPR017476">
    <property type="entry name" value="UDP-Glc/GDP-Man"/>
</dbReference>
<dbReference type="PIRSF" id="PIRSF000124">
    <property type="entry name" value="UDPglc_GDPman_dh"/>
    <property type="match status" value="1"/>
</dbReference>
<comment type="catalytic activity">
    <reaction evidence="6 7">
        <text>UDP-alpha-D-glucose + 2 NAD(+) + H2O = UDP-alpha-D-glucuronate + 2 NADH + 3 H(+)</text>
        <dbReference type="Rhea" id="RHEA:23596"/>
        <dbReference type="ChEBI" id="CHEBI:15377"/>
        <dbReference type="ChEBI" id="CHEBI:15378"/>
        <dbReference type="ChEBI" id="CHEBI:57540"/>
        <dbReference type="ChEBI" id="CHEBI:57945"/>
        <dbReference type="ChEBI" id="CHEBI:58052"/>
        <dbReference type="ChEBI" id="CHEBI:58885"/>
        <dbReference type="EC" id="1.1.1.22"/>
    </reaction>
</comment>
<dbReference type="EC" id="1.1.1.22" evidence="3 7"/>
<evidence type="ECO:0000256" key="1">
    <source>
        <dbReference type="ARBA" id="ARBA00004701"/>
    </source>
</evidence>
<dbReference type="InterPro" id="IPR014026">
    <property type="entry name" value="UDP-Glc/GDP-Man_DH_dimer"/>
</dbReference>
<feature type="domain" description="UDP-glucose/GDP-mannose dehydrogenase C-terminal" evidence="11">
    <location>
        <begin position="337"/>
        <end position="441"/>
    </location>
</feature>
<dbReference type="Pfam" id="PF03720">
    <property type="entry name" value="UDPG_MGDP_dh_C"/>
    <property type="match status" value="1"/>
</dbReference>
<feature type="binding site" evidence="9">
    <location>
        <position position="285"/>
    </location>
    <ligand>
        <name>substrate</name>
    </ligand>
</feature>
<dbReference type="PIRSF" id="PIRSF500134">
    <property type="entry name" value="UDPglc_DH_bac"/>
    <property type="match status" value="1"/>
</dbReference>
<dbReference type="KEGG" id="muv:FIT94_04050"/>
<evidence type="ECO:0000256" key="10">
    <source>
        <dbReference type="PIRSR" id="PIRSR500134-3"/>
    </source>
</evidence>
<feature type="binding site" evidence="10">
    <location>
        <position position="351"/>
    </location>
    <ligand>
        <name>NAD(+)</name>
        <dbReference type="ChEBI" id="CHEBI:57540"/>
    </ligand>
</feature>
<dbReference type="GO" id="GO:0000271">
    <property type="term" value="P:polysaccharide biosynthetic process"/>
    <property type="evidence" value="ECO:0007669"/>
    <property type="project" value="InterPro"/>
</dbReference>
<feature type="binding site" evidence="9">
    <location>
        <position position="230"/>
    </location>
    <ligand>
        <name>substrate</name>
    </ligand>
</feature>
<evidence type="ECO:0000256" key="8">
    <source>
        <dbReference type="PIRSR" id="PIRSR500134-1"/>
    </source>
</evidence>
<dbReference type="GO" id="GO:0051287">
    <property type="term" value="F:NAD binding"/>
    <property type="evidence" value="ECO:0007669"/>
    <property type="project" value="InterPro"/>
</dbReference>
<evidence type="ECO:0000256" key="7">
    <source>
        <dbReference type="PIRNR" id="PIRNR000124"/>
    </source>
</evidence>
<feature type="active site" description="Nucleophile" evidence="8">
    <location>
        <position position="288"/>
    </location>
</feature>
<dbReference type="InterPro" id="IPR028357">
    <property type="entry name" value="UDPglc_DH_bac"/>
</dbReference>
<evidence type="ECO:0000313" key="13">
    <source>
        <dbReference type="Proteomes" id="UP000314901"/>
    </source>
</evidence>
<evidence type="ECO:0000313" key="12">
    <source>
        <dbReference type="EMBL" id="QDC41233.1"/>
    </source>
</evidence>
<dbReference type="SUPFAM" id="SSF48179">
    <property type="entry name" value="6-phosphogluconate dehydrogenase C-terminal domain-like"/>
    <property type="match status" value="1"/>
</dbReference>
<dbReference type="InterPro" id="IPR001732">
    <property type="entry name" value="UDP-Glc/GDP-Man_DH_N"/>
</dbReference>
<dbReference type="InterPro" id="IPR008927">
    <property type="entry name" value="6-PGluconate_DH-like_C_sf"/>
</dbReference>
<dbReference type="GO" id="GO:0003979">
    <property type="term" value="F:UDP-glucose 6-dehydrogenase activity"/>
    <property type="evidence" value="ECO:0007669"/>
    <property type="project" value="UniProtKB-EC"/>
</dbReference>
<protein>
    <recommendedName>
        <fullName evidence="3 7">UDP-glucose 6-dehydrogenase</fullName>
        <ecNumber evidence="3 7">1.1.1.22</ecNumber>
    </recommendedName>
</protein>
<dbReference type="SUPFAM" id="SSF52413">
    <property type="entry name" value="UDP-glucose/GDP-mannose dehydrogenase C-terminal domain"/>
    <property type="match status" value="1"/>
</dbReference>
<comment type="pathway">
    <text evidence="1">Nucleotide-sugar biosynthesis; UDP-alpha-D-glucuronate biosynthesis; UDP-alpha-D-glucuronate from UDP-alpha-D-glucose: step 1/1.</text>
</comment>
<sequence>MADDLFKSLAGILQKINGKFMKISVFGMGYVGIVTSACLAKLGHQIIGVDTDPVKLAKISQGESPIYEEGLNELLKEAIKNNLFSITEDHDIAIKNSDISIICVGTPSNKNGAVETSYLETVISQISSAINKYKPSFYFVINRSTCDINTHFKCMEILNNESGRKVGADLGYSCHPEFLREGEAIYDFFNPPKIVFGISESTPNDILKELYDGINAPTFFSSIETSSFVKYADNAFHAIKVTFANEIGMLSKEFNVNSSEVMKIFCMDTKLNISTKYLMPGSPFGGSCLPKDIRSMLNIAESKLTELKMLKGAIQSNDYQIESISKKIDSYRLKNVGFIGVAFKESTDDIRESPALRILKNTLGKKINVCVYDSHLSNSDIALNYFNSLINSPVECIKNIQDIVNKSDLLVISHKLNATIWNALNFPPNIFIFDLIGVENIKHLNNYEGLYW</sequence>
<evidence type="ECO:0000256" key="3">
    <source>
        <dbReference type="ARBA" id="ARBA00012954"/>
    </source>
</evidence>
<feature type="binding site" evidence="9">
    <location>
        <begin position="277"/>
        <end position="281"/>
    </location>
    <ligand>
        <name>substrate</name>
    </ligand>
</feature>
<dbReference type="AlphaFoldDB" id="A0AAX1EZH4"/>
<accession>A0AAX1EZH4</accession>
<comment type="similarity">
    <text evidence="2 7">Belongs to the UDP-glucose/GDP-mannose dehydrogenase family.</text>
</comment>
<feature type="binding site" evidence="10">
    <location>
        <position position="50"/>
    </location>
    <ligand>
        <name>NAD(+)</name>
        <dbReference type="ChEBI" id="CHEBI:57540"/>
    </ligand>
</feature>
<feature type="binding site" evidence="10">
    <location>
        <position position="291"/>
    </location>
    <ligand>
        <name>NAD(+)</name>
        <dbReference type="ChEBI" id="CHEBI:57540"/>
    </ligand>
</feature>
<keyword evidence="5 7" id="KW-0520">NAD</keyword>
<dbReference type="SUPFAM" id="SSF51735">
    <property type="entry name" value="NAD(P)-binding Rossmann-fold domains"/>
    <property type="match status" value="1"/>
</dbReference>
<reference evidence="12 13" key="1">
    <citation type="journal article" date="2019" name="ISME J.">
        <title>Evolution in action: habitat transition from sediment to the pelagial leads to genome streamlining in Methylophilaceae.</title>
        <authorList>
            <person name="Salcher M."/>
            <person name="Schaefle D."/>
            <person name="Kaspar M."/>
            <person name="Neuenschwander S.M."/>
            <person name="Ghai R."/>
        </authorList>
    </citation>
    <scope>NUCLEOTIDE SEQUENCE [LARGE SCALE GENOMIC DNA]</scope>
    <source>
        <strain evidence="12 13">MMS-RVI-51</strain>
    </source>
</reference>
<dbReference type="SMART" id="SM00984">
    <property type="entry name" value="UDPG_MGDP_dh_C"/>
    <property type="match status" value="1"/>
</dbReference>
<dbReference type="Gene3D" id="3.40.50.720">
    <property type="entry name" value="NAD(P)-binding Rossmann-like Domain"/>
    <property type="match status" value="2"/>
</dbReference>
<feature type="binding site" evidence="10">
    <location>
        <position position="106"/>
    </location>
    <ligand>
        <name>NAD(+)</name>
        <dbReference type="ChEBI" id="CHEBI:57540"/>
    </ligand>
</feature>
<gene>
    <name evidence="12" type="ORF">FIT94_04050</name>
</gene>
<dbReference type="PANTHER" id="PTHR43750:SF1">
    <property type="entry name" value="GDP-MANNOSE 6-DEHYDROGENASE"/>
    <property type="match status" value="1"/>
</dbReference>